<dbReference type="Proteomes" id="UP001500540">
    <property type="component" value="Unassembled WGS sequence"/>
</dbReference>
<evidence type="ECO:0000313" key="6">
    <source>
        <dbReference type="EMBL" id="GAA3756377.1"/>
    </source>
</evidence>
<feature type="chain" id="PRO_5046497936" description="Solute-binding protein family 3/N-terminal domain-containing protein" evidence="4">
    <location>
        <begin position="24"/>
        <end position="328"/>
    </location>
</feature>
<dbReference type="InterPro" id="IPR001638">
    <property type="entry name" value="Solute-binding_3/MltF_N"/>
</dbReference>
<comment type="similarity">
    <text evidence="2">Belongs to the bacterial solute-binding protein SsuA/TauA family.</text>
</comment>
<proteinExistence type="inferred from homology"/>
<accession>A0ABP7G6J9</accession>
<sequence length="328" mass="33872">MKKTRFTALAVAAAAALALTACSSGSLSGGDKSGAPAGGGDLTPVTVGLLKIAPSAAVQMGIDDGIFKKHGLDVKVQLGQGGAALLPAVSSQSIQFAVGNPLSVLVAASQGLDMNIIAGYSSIEVPEDKAPSGVVVKKSSGIASWKDLAGKTVAVNALNTQGDLTTMASVEAEGGDPKAVKFTEIAFPDQLAQLEEDHIDAAWVPEPFLSAALAQEGMTFLGDPMRTIPNLYTMVTFTSGAYADAHPEVVKAFRDAISESTKAAMDDTAHYDDAIVAFTGMPADVVKGIHLEHLTGQLDRSVIENLSTMAQKYNFVAKAPDLDKVIVD</sequence>
<dbReference type="InterPro" id="IPR015168">
    <property type="entry name" value="SsuA/THI5"/>
</dbReference>
<reference evidence="7" key="1">
    <citation type="journal article" date="2019" name="Int. J. Syst. Evol. Microbiol.">
        <title>The Global Catalogue of Microorganisms (GCM) 10K type strain sequencing project: providing services to taxonomists for standard genome sequencing and annotation.</title>
        <authorList>
            <consortium name="The Broad Institute Genomics Platform"/>
            <consortium name="The Broad Institute Genome Sequencing Center for Infectious Disease"/>
            <person name="Wu L."/>
            <person name="Ma J."/>
        </authorList>
    </citation>
    <scope>NUCLEOTIDE SEQUENCE [LARGE SCALE GENOMIC DNA]</scope>
    <source>
        <strain evidence="7">JCM 16950</strain>
    </source>
</reference>
<evidence type="ECO:0000256" key="4">
    <source>
        <dbReference type="SAM" id="SignalP"/>
    </source>
</evidence>
<dbReference type="PANTHER" id="PTHR30024">
    <property type="entry name" value="ALIPHATIC SULFONATES-BINDING PROTEIN-RELATED"/>
    <property type="match status" value="1"/>
</dbReference>
<dbReference type="PANTHER" id="PTHR30024:SF47">
    <property type="entry name" value="TAURINE-BINDING PERIPLASMIC PROTEIN"/>
    <property type="match status" value="1"/>
</dbReference>
<dbReference type="PROSITE" id="PS51257">
    <property type="entry name" value="PROKAR_LIPOPROTEIN"/>
    <property type="match status" value="1"/>
</dbReference>
<keyword evidence="3 4" id="KW-0732">Signal</keyword>
<protein>
    <recommendedName>
        <fullName evidence="5">Solute-binding protein family 3/N-terminal domain-containing protein</fullName>
    </recommendedName>
</protein>
<name>A0ABP7G6J9_9MICO</name>
<dbReference type="SMART" id="SM00062">
    <property type="entry name" value="PBPb"/>
    <property type="match status" value="1"/>
</dbReference>
<dbReference type="Pfam" id="PF09084">
    <property type="entry name" value="NMT1"/>
    <property type="match status" value="1"/>
</dbReference>
<evidence type="ECO:0000256" key="2">
    <source>
        <dbReference type="ARBA" id="ARBA00010742"/>
    </source>
</evidence>
<gene>
    <name evidence="6" type="ORF">GCM10022240_06480</name>
</gene>
<evidence type="ECO:0000256" key="3">
    <source>
        <dbReference type="ARBA" id="ARBA00022729"/>
    </source>
</evidence>
<feature type="signal peptide" evidence="4">
    <location>
        <begin position="1"/>
        <end position="23"/>
    </location>
</feature>
<feature type="domain" description="Solute-binding protein family 3/N-terminal" evidence="5">
    <location>
        <begin position="44"/>
        <end position="282"/>
    </location>
</feature>
<evidence type="ECO:0000259" key="5">
    <source>
        <dbReference type="SMART" id="SM00062"/>
    </source>
</evidence>
<comment type="subcellular location">
    <subcellularLocation>
        <location evidence="1">Periplasm</location>
    </subcellularLocation>
</comment>
<comment type="caution">
    <text evidence="6">The sequence shown here is derived from an EMBL/GenBank/DDBJ whole genome shotgun (WGS) entry which is preliminary data.</text>
</comment>
<dbReference type="Gene3D" id="3.40.190.10">
    <property type="entry name" value="Periplasmic binding protein-like II"/>
    <property type="match status" value="2"/>
</dbReference>
<keyword evidence="7" id="KW-1185">Reference proteome</keyword>
<dbReference type="RefSeq" id="WP_344780474.1">
    <property type="nucleotide sequence ID" value="NZ_BAABAF010000002.1"/>
</dbReference>
<dbReference type="EMBL" id="BAABAF010000002">
    <property type="protein sequence ID" value="GAA3756377.1"/>
    <property type="molecule type" value="Genomic_DNA"/>
</dbReference>
<organism evidence="6 7">
    <name type="scientific">Microbacterium kribbense</name>
    <dbReference type="NCBI Taxonomy" id="433645"/>
    <lineage>
        <taxon>Bacteria</taxon>
        <taxon>Bacillati</taxon>
        <taxon>Actinomycetota</taxon>
        <taxon>Actinomycetes</taxon>
        <taxon>Micrococcales</taxon>
        <taxon>Microbacteriaceae</taxon>
        <taxon>Microbacterium</taxon>
    </lineage>
</organism>
<dbReference type="SUPFAM" id="SSF53850">
    <property type="entry name" value="Periplasmic binding protein-like II"/>
    <property type="match status" value="1"/>
</dbReference>
<evidence type="ECO:0000313" key="7">
    <source>
        <dbReference type="Proteomes" id="UP001500540"/>
    </source>
</evidence>
<evidence type="ECO:0000256" key="1">
    <source>
        <dbReference type="ARBA" id="ARBA00004418"/>
    </source>
</evidence>